<sequence length="203" mass="21574">MDSITGGGAADTVGRAPGPHPFPGGDDFASAAACLASAPLWSARAIVAHRRLISTRRDDDDGNACPTLWNEAEATFAGCLSSLGGGDGGRRPFGSDDARNRRVASEVNLEWGLAQHHFRRVGRGKGSFSEALGISGLEVEVTGAEGKRTKYQQKATAQYLVRAKPTPRPARTQEGRTHTTINLIAEKSRFRYEGPTSSVALLN</sequence>
<dbReference type="OrthoDB" id="1936594at2759"/>
<keyword evidence="1" id="KW-0677">Repeat</keyword>
<feature type="region of interest" description="Disordered" evidence="3">
    <location>
        <begin position="1"/>
        <end position="24"/>
    </location>
</feature>
<dbReference type="AlphaFoldDB" id="K0SP38"/>
<gene>
    <name evidence="4" type="ORF">THAOC_11882</name>
</gene>
<organism evidence="4 5">
    <name type="scientific">Thalassiosira oceanica</name>
    <name type="common">Marine diatom</name>
    <dbReference type="NCBI Taxonomy" id="159749"/>
    <lineage>
        <taxon>Eukaryota</taxon>
        <taxon>Sar</taxon>
        <taxon>Stramenopiles</taxon>
        <taxon>Ochrophyta</taxon>
        <taxon>Bacillariophyta</taxon>
        <taxon>Coscinodiscophyceae</taxon>
        <taxon>Thalassiosirophycidae</taxon>
        <taxon>Thalassiosirales</taxon>
        <taxon>Thalassiosiraceae</taxon>
        <taxon>Thalassiosira</taxon>
    </lineage>
</organism>
<reference evidence="4 5" key="1">
    <citation type="journal article" date="2012" name="Genome Biol.">
        <title>Genome and low-iron response of an oceanic diatom adapted to chronic iron limitation.</title>
        <authorList>
            <person name="Lommer M."/>
            <person name="Specht M."/>
            <person name="Roy A.S."/>
            <person name="Kraemer L."/>
            <person name="Andreson R."/>
            <person name="Gutowska M.A."/>
            <person name="Wolf J."/>
            <person name="Bergner S.V."/>
            <person name="Schilhabel M.B."/>
            <person name="Klostermeier U.C."/>
            <person name="Beiko R.G."/>
            <person name="Rosenstiel P."/>
            <person name="Hippler M."/>
            <person name="Laroche J."/>
        </authorList>
    </citation>
    <scope>NUCLEOTIDE SEQUENCE [LARGE SCALE GENOMIC DNA]</scope>
    <source>
        <strain evidence="4 5">CCMP1005</strain>
    </source>
</reference>
<dbReference type="PANTHER" id="PTHR16193">
    <property type="entry name" value="TETRATRICOPEPTIDE REPEAT PROTEIN 27"/>
    <property type="match status" value="1"/>
</dbReference>
<protein>
    <submittedName>
        <fullName evidence="4">Uncharacterized protein</fullName>
    </submittedName>
</protein>
<evidence type="ECO:0000313" key="5">
    <source>
        <dbReference type="Proteomes" id="UP000266841"/>
    </source>
</evidence>
<evidence type="ECO:0000313" key="4">
    <source>
        <dbReference type="EMBL" id="EJK67125.1"/>
    </source>
</evidence>
<dbReference type="InterPro" id="IPR044244">
    <property type="entry name" value="TTC27/Emw1"/>
</dbReference>
<accession>K0SP38</accession>
<dbReference type="Proteomes" id="UP000266841">
    <property type="component" value="Unassembled WGS sequence"/>
</dbReference>
<name>K0SP38_THAOC</name>
<dbReference type="EMBL" id="AGNL01013636">
    <property type="protein sequence ID" value="EJK67125.1"/>
    <property type="molecule type" value="Genomic_DNA"/>
</dbReference>
<keyword evidence="2" id="KW-0802">TPR repeat</keyword>
<evidence type="ECO:0000256" key="1">
    <source>
        <dbReference type="ARBA" id="ARBA00022737"/>
    </source>
</evidence>
<evidence type="ECO:0000256" key="2">
    <source>
        <dbReference type="ARBA" id="ARBA00022803"/>
    </source>
</evidence>
<evidence type="ECO:0000256" key="3">
    <source>
        <dbReference type="SAM" id="MobiDB-lite"/>
    </source>
</evidence>
<dbReference type="PANTHER" id="PTHR16193:SF0">
    <property type="entry name" value="TETRATRICOPEPTIDE REPEAT PROTEIN 27"/>
    <property type="match status" value="1"/>
</dbReference>
<proteinExistence type="predicted"/>
<keyword evidence="5" id="KW-1185">Reference proteome</keyword>
<comment type="caution">
    <text evidence="4">The sequence shown here is derived from an EMBL/GenBank/DDBJ whole genome shotgun (WGS) entry which is preliminary data.</text>
</comment>